<keyword evidence="1" id="KW-0472">Membrane</keyword>
<dbReference type="EMBL" id="SRKY01000001">
    <property type="protein sequence ID" value="THH38330.1"/>
    <property type="molecule type" value="Genomic_DNA"/>
</dbReference>
<keyword evidence="1" id="KW-0812">Transmembrane</keyword>
<name>A0A4S4NQ55_9RHOB</name>
<comment type="caution">
    <text evidence="3">The sequence shown here is derived from an EMBL/GenBank/DDBJ whole genome shotgun (WGS) entry which is preliminary data.</text>
</comment>
<evidence type="ECO:0000256" key="2">
    <source>
        <dbReference type="SAM" id="SignalP"/>
    </source>
</evidence>
<dbReference type="NCBIfam" id="TIGR03370">
    <property type="entry name" value="VPLPA-CTERM"/>
    <property type="match status" value="1"/>
</dbReference>
<feature type="transmembrane region" description="Helical" evidence="1">
    <location>
        <begin position="466"/>
        <end position="485"/>
    </location>
</feature>
<reference evidence="3 4" key="1">
    <citation type="submission" date="2019-04" db="EMBL/GenBank/DDBJ databases">
        <title>Shimia ponticola sp. nov., isolated from seawater.</title>
        <authorList>
            <person name="Kim Y.-O."/>
            <person name="Yoon J.-H."/>
        </authorList>
    </citation>
    <scope>NUCLEOTIDE SEQUENCE [LARGE SCALE GENOMIC DNA]</scope>
    <source>
        <strain evidence="3 4">MYP11</strain>
    </source>
</reference>
<dbReference type="OrthoDB" id="7860030at2"/>
<dbReference type="AlphaFoldDB" id="A0A4S4NQ55"/>
<accession>A0A4S4NQ55</accession>
<feature type="chain" id="PRO_5020827457" evidence="2">
    <location>
        <begin position="24"/>
        <end position="493"/>
    </location>
</feature>
<keyword evidence="1" id="KW-1133">Transmembrane helix</keyword>
<protein>
    <submittedName>
        <fullName evidence="3">VPLPA-CTERM sorting domain-containing protein</fullName>
    </submittedName>
</protein>
<sequence>MKRLLMTTALAAAPFSFATMAVADCDDLSPGGGDTVTCTATDIFDGPDSIETRALDDGSKDVVVIVETDAVIDTSASGDDAIKLQDDGAFISNSGSIIGGDEAIVGGEGLVVANQGLIAAPDHAIVGENEDGDPASDLEIYNGGRLNGTATIVAGGDAIKGGDGLYLENYGVIAAGDDLIQGESATGPANDVSVLNFGEMTAVDKGITVGDGLVLDNAFGAVIQSLENEAVEAGDNAVIYNAGGIFGFDDAIQVGEGAFIENYGTIENTQTAADIAADLTLEAQDAIDIDSGYIYNEGTILSVTNAAIDYDPGASESVIENFGIISGTIGVNTDDADTASQFVSNAGLIEGTEGTALFLGQGDDALLNVTGSEIAGGADFGAGADLMVFDASFFDMTTGLFADGSLFAGGEGEDTLIFEGVASIETLLTDLGGDVFKLSIFGALGQTDLTLTSWENIVFADALAPVPLPAGAVLFGTALAGLGLAGRRRRAAK</sequence>
<dbReference type="Proteomes" id="UP000306602">
    <property type="component" value="Unassembled WGS sequence"/>
</dbReference>
<evidence type="ECO:0000256" key="1">
    <source>
        <dbReference type="SAM" id="Phobius"/>
    </source>
</evidence>
<keyword evidence="2" id="KW-0732">Signal</keyword>
<organism evidence="3 4">
    <name type="scientific">Aliishimia ponticola</name>
    <dbReference type="NCBI Taxonomy" id="2499833"/>
    <lineage>
        <taxon>Bacteria</taxon>
        <taxon>Pseudomonadati</taxon>
        <taxon>Pseudomonadota</taxon>
        <taxon>Alphaproteobacteria</taxon>
        <taxon>Rhodobacterales</taxon>
        <taxon>Paracoccaceae</taxon>
        <taxon>Aliishimia</taxon>
    </lineage>
</organism>
<proteinExistence type="predicted"/>
<keyword evidence="4" id="KW-1185">Reference proteome</keyword>
<evidence type="ECO:0000313" key="4">
    <source>
        <dbReference type="Proteomes" id="UP000306602"/>
    </source>
</evidence>
<dbReference type="InterPro" id="IPR022472">
    <property type="entry name" value="VPLPA-CTERM"/>
</dbReference>
<feature type="signal peptide" evidence="2">
    <location>
        <begin position="1"/>
        <end position="23"/>
    </location>
</feature>
<evidence type="ECO:0000313" key="3">
    <source>
        <dbReference type="EMBL" id="THH38330.1"/>
    </source>
</evidence>
<gene>
    <name evidence="3" type="ORF">E4Z66_01795</name>
</gene>